<evidence type="ECO:0000313" key="2">
    <source>
        <dbReference type="Proteomes" id="UP000634435"/>
    </source>
</evidence>
<comment type="caution">
    <text evidence="1">The sequence shown here is derived from an EMBL/GenBank/DDBJ whole genome shotgun (WGS) entry which is preliminary data.</text>
</comment>
<dbReference type="EMBL" id="BMPN01000002">
    <property type="protein sequence ID" value="GGJ53361.1"/>
    <property type="molecule type" value="Genomic_DNA"/>
</dbReference>
<reference evidence="2" key="1">
    <citation type="journal article" date="2019" name="Int. J. Syst. Evol. Microbiol.">
        <title>The Global Catalogue of Microorganisms (GCM) 10K type strain sequencing project: providing services to taxonomists for standard genome sequencing and annotation.</title>
        <authorList>
            <consortium name="The Broad Institute Genomics Platform"/>
            <consortium name="The Broad Institute Genome Sequencing Center for Infectious Disease"/>
            <person name="Wu L."/>
            <person name="Ma J."/>
        </authorList>
    </citation>
    <scope>NUCLEOTIDE SEQUENCE [LARGE SCALE GENOMIC DNA]</scope>
    <source>
        <strain evidence="2">JCM 30071</strain>
    </source>
</reference>
<name>A0ABQ2DET4_9BACI</name>
<proteinExistence type="predicted"/>
<dbReference type="Proteomes" id="UP000634435">
    <property type="component" value="Unassembled WGS sequence"/>
</dbReference>
<accession>A0ABQ2DET4</accession>
<keyword evidence="2" id="KW-1185">Reference proteome</keyword>
<protein>
    <recommendedName>
        <fullName evidence="3">Holin</fullName>
    </recommendedName>
</protein>
<dbReference type="RefSeq" id="WP_188942594.1">
    <property type="nucleotide sequence ID" value="NZ_BMPN01000002.1"/>
</dbReference>
<evidence type="ECO:0000313" key="1">
    <source>
        <dbReference type="EMBL" id="GGJ53361.1"/>
    </source>
</evidence>
<gene>
    <name evidence="1" type="ORF">GCM10007111_14470</name>
</gene>
<organism evidence="1 2">
    <name type="scientific">Virgibacillus kapii</name>
    <dbReference type="NCBI Taxonomy" id="1638645"/>
    <lineage>
        <taxon>Bacteria</taxon>
        <taxon>Bacillati</taxon>
        <taxon>Bacillota</taxon>
        <taxon>Bacilli</taxon>
        <taxon>Bacillales</taxon>
        <taxon>Bacillaceae</taxon>
        <taxon>Virgibacillus</taxon>
    </lineage>
</organism>
<evidence type="ECO:0008006" key="3">
    <source>
        <dbReference type="Google" id="ProtNLM"/>
    </source>
</evidence>
<sequence length="51" mass="5424">MDKKHSPLLLGLVAIVSAFIPVFPKVLTLIGCLAGIIGTSFYQITSPNDHS</sequence>